<sequence length="188" mass="21754">MSSNPNTVSSAIIQDHEELKEYYQKFKSASTEDEKTRWANQFRWELARHSIAEELLIYPELERLFGAEGKSLADHDREEHQEAKNMLYELQQMNVSDTQFAPKFDTLMKALNEHMQHEEETDLVKLEAKLSSEESNKLLKSFQRTKKFVPTHSHPSAPDQPPFETVAGLLAAPLDKLKDMFSKFPEDA</sequence>
<dbReference type="AlphaFoldDB" id="A0A067M6U0"/>
<organism evidence="2 3">
    <name type="scientific">Botryobasidium botryosum (strain FD-172 SS1)</name>
    <dbReference type="NCBI Taxonomy" id="930990"/>
    <lineage>
        <taxon>Eukaryota</taxon>
        <taxon>Fungi</taxon>
        <taxon>Dikarya</taxon>
        <taxon>Basidiomycota</taxon>
        <taxon>Agaricomycotina</taxon>
        <taxon>Agaricomycetes</taxon>
        <taxon>Cantharellales</taxon>
        <taxon>Botryobasidiaceae</taxon>
        <taxon>Botryobasidium</taxon>
    </lineage>
</organism>
<dbReference type="Gene3D" id="1.20.120.520">
    <property type="entry name" value="nmb1532 protein domain like"/>
    <property type="match status" value="1"/>
</dbReference>
<dbReference type="PANTHER" id="PTHR35585:SF1">
    <property type="entry name" value="HHE DOMAIN PROTEIN (AFU_ORTHOLOGUE AFUA_4G00730)"/>
    <property type="match status" value="1"/>
</dbReference>
<evidence type="ECO:0000313" key="3">
    <source>
        <dbReference type="Proteomes" id="UP000027195"/>
    </source>
</evidence>
<dbReference type="HOGENOM" id="CLU_079417_0_0_1"/>
<reference evidence="3" key="1">
    <citation type="journal article" date="2014" name="Proc. Natl. Acad. Sci. U.S.A.">
        <title>Extensive sampling of basidiomycete genomes demonstrates inadequacy of the white-rot/brown-rot paradigm for wood decay fungi.</title>
        <authorList>
            <person name="Riley R."/>
            <person name="Salamov A.A."/>
            <person name="Brown D.W."/>
            <person name="Nagy L.G."/>
            <person name="Floudas D."/>
            <person name="Held B.W."/>
            <person name="Levasseur A."/>
            <person name="Lombard V."/>
            <person name="Morin E."/>
            <person name="Otillar R."/>
            <person name="Lindquist E.A."/>
            <person name="Sun H."/>
            <person name="LaButti K.M."/>
            <person name="Schmutz J."/>
            <person name="Jabbour D."/>
            <person name="Luo H."/>
            <person name="Baker S.E."/>
            <person name="Pisabarro A.G."/>
            <person name="Walton J.D."/>
            <person name="Blanchette R.A."/>
            <person name="Henrissat B."/>
            <person name="Martin F."/>
            <person name="Cullen D."/>
            <person name="Hibbett D.S."/>
            <person name="Grigoriev I.V."/>
        </authorList>
    </citation>
    <scope>NUCLEOTIDE SEQUENCE [LARGE SCALE GENOMIC DNA]</scope>
    <source>
        <strain evidence="3">FD-172 SS1</strain>
    </source>
</reference>
<dbReference type="EMBL" id="KL198068">
    <property type="protein sequence ID" value="KDQ10400.1"/>
    <property type="molecule type" value="Genomic_DNA"/>
</dbReference>
<dbReference type="Pfam" id="PF01814">
    <property type="entry name" value="Hemerythrin"/>
    <property type="match status" value="1"/>
</dbReference>
<dbReference type="PANTHER" id="PTHR35585">
    <property type="entry name" value="HHE DOMAIN PROTEIN (AFU_ORTHOLOGUE AFUA_4G00730)"/>
    <property type="match status" value="1"/>
</dbReference>
<evidence type="ECO:0000313" key="2">
    <source>
        <dbReference type="EMBL" id="KDQ10400.1"/>
    </source>
</evidence>
<accession>A0A067M6U0</accession>
<evidence type="ECO:0000259" key="1">
    <source>
        <dbReference type="Pfam" id="PF01814"/>
    </source>
</evidence>
<dbReference type="InterPro" id="IPR012312">
    <property type="entry name" value="Hemerythrin-like"/>
</dbReference>
<dbReference type="OrthoDB" id="9983919at2759"/>
<dbReference type="Proteomes" id="UP000027195">
    <property type="component" value="Unassembled WGS sequence"/>
</dbReference>
<dbReference type="InParanoid" id="A0A067M6U0"/>
<feature type="domain" description="Hemerythrin-like" evidence="1">
    <location>
        <begin position="10"/>
        <end position="121"/>
    </location>
</feature>
<protein>
    <recommendedName>
        <fullName evidence="1">Hemerythrin-like domain-containing protein</fullName>
    </recommendedName>
</protein>
<gene>
    <name evidence="2" type="ORF">BOTBODRAFT_36300</name>
</gene>
<dbReference type="STRING" id="930990.A0A067M6U0"/>
<proteinExistence type="predicted"/>
<keyword evidence="3" id="KW-1185">Reference proteome</keyword>
<name>A0A067M6U0_BOTB1</name>